<sequence length="116" mass="12634">MNEIPEPLRGRPFTHAEARAAGVSARMLMGTRFRRIHPRVWRCAEHKMSEADHVVAARLALPQDARTTGITRLQLEGLDFGPRRPLRFVVAATITSTSTGSSCTAPSGCRPPTTAA</sequence>
<dbReference type="EMBL" id="BAABKG010000002">
    <property type="protein sequence ID" value="GAA5146934.1"/>
    <property type="molecule type" value="Genomic_DNA"/>
</dbReference>
<dbReference type="Proteomes" id="UP001500221">
    <property type="component" value="Unassembled WGS sequence"/>
</dbReference>
<evidence type="ECO:0000313" key="2">
    <source>
        <dbReference type="Proteomes" id="UP001500221"/>
    </source>
</evidence>
<keyword evidence="2" id="KW-1185">Reference proteome</keyword>
<proteinExistence type="predicted"/>
<comment type="caution">
    <text evidence="1">The sequence shown here is derived from an EMBL/GenBank/DDBJ whole genome shotgun (WGS) entry which is preliminary data.</text>
</comment>
<protein>
    <submittedName>
        <fullName evidence="1">Uncharacterized protein</fullName>
    </submittedName>
</protein>
<gene>
    <name evidence="1" type="ORF">GCM10023340_18570</name>
</gene>
<evidence type="ECO:0000313" key="1">
    <source>
        <dbReference type="EMBL" id="GAA5146934.1"/>
    </source>
</evidence>
<reference evidence="2" key="1">
    <citation type="journal article" date="2019" name="Int. J. Syst. Evol. Microbiol.">
        <title>The Global Catalogue of Microorganisms (GCM) 10K type strain sequencing project: providing services to taxonomists for standard genome sequencing and annotation.</title>
        <authorList>
            <consortium name="The Broad Institute Genomics Platform"/>
            <consortium name="The Broad Institute Genome Sequencing Center for Infectious Disease"/>
            <person name="Wu L."/>
            <person name="Ma J."/>
        </authorList>
    </citation>
    <scope>NUCLEOTIDE SEQUENCE [LARGE SCALE GENOMIC DNA]</scope>
    <source>
        <strain evidence="2">JCM 18459</strain>
    </source>
</reference>
<name>A0ABP9PKK7_9ACTN</name>
<accession>A0ABP9PKK7</accession>
<organism evidence="1 2">
    <name type="scientific">Nocardioides marinquilinus</name>
    <dbReference type="NCBI Taxonomy" id="1210400"/>
    <lineage>
        <taxon>Bacteria</taxon>
        <taxon>Bacillati</taxon>
        <taxon>Actinomycetota</taxon>
        <taxon>Actinomycetes</taxon>
        <taxon>Propionibacteriales</taxon>
        <taxon>Nocardioidaceae</taxon>
        <taxon>Nocardioides</taxon>
    </lineage>
</organism>
<dbReference type="RefSeq" id="WP_345457366.1">
    <property type="nucleotide sequence ID" value="NZ_BAABKG010000002.1"/>
</dbReference>